<dbReference type="OrthoDB" id="424753at2759"/>
<evidence type="ECO:0000256" key="4">
    <source>
        <dbReference type="ARBA" id="ARBA00022807"/>
    </source>
</evidence>
<proteinExistence type="inferred from homology"/>
<evidence type="ECO:0000256" key="3">
    <source>
        <dbReference type="ARBA" id="ARBA00022801"/>
    </source>
</evidence>
<dbReference type="PROSITE" id="PS50203">
    <property type="entry name" value="CALPAIN_CAT"/>
    <property type="match status" value="1"/>
</dbReference>
<evidence type="ECO:0000256" key="1">
    <source>
        <dbReference type="ARBA" id="ARBA00007623"/>
    </source>
</evidence>
<sequence length="114" mass="13516">MVFFFQEIDPDPQFIVGDKSRFDVVQGQLGDCWFIAAVANLTLKEELFYRVVLPDQSFTENYAGIFHFQFWRYGEWVDVVIDDRLPMVNDELYSMHSQELNEFWSALLEKAYAK</sequence>
<evidence type="ECO:0000259" key="7">
    <source>
        <dbReference type="PROSITE" id="PS50203"/>
    </source>
</evidence>
<dbReference type="AlphaFoldDB" id="A0A0C2FQX7"/>
<dbReference type="GO" id="GO:0005737">
    <property type="term" value="C:cytoplasm"/>
    <property type="evidence" value="ECO:0007669"/>
    <property type="project" value="TreeGrafter"/>
</dbReference>
<dbReference type="PRINTS" id="PR00704">
    <property type="entry name" value="CALPAIN"/>
</dbReference>
<dbReference type="Proteomes" id="UP000054047">
    <property type="component" value="Unassembled WGS sequence"/>
</dbReference>
<keyword evidence="3" id="KW-0378">Hydrolase</keyword>
<dbReference type="InterPro" id="IPR000169">
    <property type="entry name" value="Pept_cys_AS"/>
</dbReference>
<protein>
    <submittedName>
        <fullName evidence="8">Calpain family cysteine protease</fullName>
    </submittedName>
</protein>
<comment type="similarity">
    <text evidence="1">Belongs to the peptidase C2 family.</text>
</comment>
<dbReference type="InterPro" id="IPR001300">
    <property type="entry name" value="Peptidase_C2_calpain_cat"/>
</dbReference>
<dbReference type="Pfam" id="PF00648">
    <property type="entry name" value="Peptidase_C2"/>
    <property type="match status" value="1"/>
</dbReference>
<dbReference type="InterPro" id="IPR038765">
    <property type="entry name" value="Papain-like_cys_pep_sf"/>
</dbReference>
<dbReference type="GO" id="GO:0006508">
    <property type="term" value="P:proteolysis"/>
    <property type="evidence" value="ECO:0007669"/>
    <property type="project" value="UniProtKB-KW"/>
</dbReference>
<evidence type="ECO:0000313" key="8">
    <source>
        <dbReference type="EMBL" id="KIH47321.1"/>
    </source>
</evidence>
<dbReference type="PROSITE" id="PS00139">
    <property type="entry name" value="THIOL_PROTEASE_CYS"/>
    <property type="match status" value="1"/>
</dbReference>
<evidence type="ECO:0000256" key="2">
    <source>
        <dbReference type="ARBA" id="ARBA00022670"/>
    </source>
</evidence>
<dbReference type="SMART" id="SM00230">
    <property type="entry name" value="CysPc"/>
    <property type="match status" value="1"/>
</dbReference>
<evidence type="ECO:0000256" key="5">
    <source>
        <dbReference type="PIRSR" id="PIRSR622684-1"/>
    </source>
</evidence>
<comment type="caution">
    <text evidence="6">Lacks conserved residue(s) required for the propagation of feature annotation.</text>
</comment>
<dbReference type="PANTHER" id="PTHR10183">
    <property type="entry name" value="CALPAIN"/>
    <property type="match status" value="1"/>
</dbReference>
<evidence type="ECO:0000256" key="6">
    <source>
        <dbReference type="PROSITE-ProRule" id="PRU00239"/>
    </source>
</evidence>
<keyword evidence="4" id="KW-0788">Thiol protease</keyword>
<dbReference type="GO" id="GO:0004198">
    <property type="term" value="F:calcium-dependent cysteine-type endopeptidase activity"/>
    <property type="evidence" value="ECO:0007669"/>
    <property type="project" value="InterPro"/>
</dbReference>
<organism evidence="8 9">
    <name type="scientific">Ancylostoma duodenale</name>
    <dbReference type="NCBI Taxonomy" id="51022"/>
    <lineage>
        <taxon>Eukaryota</taxon>
        <taxon>Metazoa</taxon>
        <taxon>Ecdysozoa</taxon>
        <taxon>Nematoda</taxon>
        <taxon>Chromadorea</taxon>
        <taxon>Rhabditida</taxon>
        <taxon>Rhabditina</taxon>
        <taxon>Rhabditomorpha</taxon>
        <taxon>Strongyloidea</taxon>
        <taxon>Ancylostomatidae</taxon>
        <taxon>Ancylostomatinae</taxon>
        <taxon>Ancylostoma</taxon>
    </lineage>
</organism>
<feature type="domain" description="Calpain catalytic" evidence="7">
    <location>
        <begin position="6"/>
        <end position="114"/>
    </location>
</feature>
<dbReference type="PANTHER" id="PTHR10183:SF433">
    <property type="entry name" value="CALPAIN-A-RELATED"/>
    <property type="match status" value="1"/>
</dbReference>
<dbReference type="SUPFAM" id="SSF54001">
    <property type="entry name" value="Cysteine proteinases"/>
    <property type="match status" value="1"/>
</dbReference>
<dbReference type="InterPro" id="IPR022684">
    <property type="entry name" value="Calpain_cysteine_protease"/>
</dbReference>
<name>A0A0C2FQX7_9BILA</name>
<feature type="active site" evidence="5">
    <location>
        <position position="32"/>
    </location>
</feature>
<keyword evidence="9" id="KW-1185">Reference proteome</keyword>
<keyword evidence="2 8" id="KW-0645">Protease</keyword>
<accession>A0A0C2FQX7</accession>
<gene>
    <name evidence="8" type="ORF">ANCDUO_22620</name>
</gene>
<reference evidence="8 9" key="1">
    <citation type="submission" date="2013-12" db="EMBL/GenBank/DDBJ databases">
        <title>Draft genome of the parsitic nematode Ancylostoma duodenale.</title>
        <authorList>
            <person name="Mitreva M."/>
        </authorList>
    </citation>
    <scope>NUCLEOTIDE SEQUENCE [LARGE SCALE GENOMIC DNA]</scope>
    <source>
        <strain evidence="8 9">Zhejiang</strain>
    </source>
</reference>
<evidence type="ECO:0000313" key="9">
    <source>
        <dbReference type="Proteomes" id="UP000054047"/>
    </source>
</evidence>
<dbReference type="EMBL" id="KN767874">
    <property type="protein sequence ID" value="KIH47321.1"/>
    <property type="molecule type" value="Genomic_DNA"/>
</dbReference>